<organism evidence="1 2">
    <name type="scientific">Ophiocordyceps australis</name>
    <dbReference type="NCBI Taxonomy" id="1399860"/>
    <lineage>
        <taxon>Eukaryota</taxon>
        <taxon>Fungi</taxon>
        <taxon>Dikarya</taxon>
        <taxon>Ascomycota</taxon>
        <taxon>Pezizomycotina</taxon>
        <taxon>Sordariomycetes</taxon>
        <taxon>Hypocreomycetidae</taxon>
        <taxon>Hypocreales</taxon>
        <taxon>Ophiocordycipitaceae</taxon>
        <taxon>Ophiocordyceps</taxon>
    </lineage>
</organism>
<comment type="caution">
    <text evidence="1">The sequence shown here is derived from an EMBL/GenBank/DDBJ whole genome shotgun (WGS) entry which is preliminary data.</text>
</comment>
<evidence type="ECO:0000313" key="1">
    <source>
        <dbReference type="EMBL" id="PHH67207.1"/>
    </source>
</evidence>
<dbReference type="AlphaFoldDB" id="A0A2C5YEQ5"/>
<keyword evidence="2" id="KW-1185">Reference proteome</keyword>
<accession>A0A2C5YEQ5</accession>
<dbReference type="Proteomes" id="UP000226192">
    <property type="component" value="Unassembled WGS sequence"/>
</dbReference>
<evidence type="ECO:0000313" key="2">
    <source>
        <dbReference type="Proteomes" id="UP000226192"/>
    </source>
</evidence>
<sequence>MMVLDVHQAVKIGTAADLREMLQRGADVDAIVDGLHVLERLAFAFLFADQDGQIDRIDDWRAMIPIIMQYEPKVQWCTHHHLTRPFSNGYWLAELVHGMLNRHGFGPRMHRNIRNTMSQRLMAAEAQMRRTRHSL</sequence>
<protein>
    <submittedName>
        <fullName evidence="1">Uncharacterized protein</fullName>
    </submittedName>
</protein>
<name>A0A2C5YEQ5_9HYPO</name>
<proteinExistence type="predicted"/>
<dbReference type="EMBL" id="NJET01000002">
    <property type="protein sequence ID" value="PHH67207.1"/>
    <property type="molecule type" value="Genomic_DNA"/>
</dbReference>
<gene>
    <name evidence="1" type="ORF">CDD81_2976</name>
</gene>
<reference evidence="1 2" key="1">
    <citation type="submission" date="2017-06" db="EMBL/GenBank/DDBJ databases">
        <title>Ant-infecting Ophiocordyceps genomes reveal a high diversity of potential behavioral manipulation genes and a possible major role for enterotoxins.</title>
        <authorList>
            <person name="De Bekker C."/>
            <person name="Evans H.C."/>
            <person name="Brachmann A."/>
            <person name="Hughes D.P."/>
        </authorList>
    </citation>
    <scope>NUCLEOTIDE SEQUENCE [LARGE SCALE GENOMIC DNA]</scope>
    <source>
        <strain evidence="1 2">Map64</strain>
    </source>
</reference>